<dbReference type="InterPro" id="IPR003593">
    <property type="entry name" value="AAA+_ATPase"/>
</dbReference>
<evidence type="ECO:0000256" key="3">
    <source>
        <dbReference type="ARBA" id="ARBA00022490"/>
    </source>
</evidence>
<accession>A0A497XT90</accession>
<evidence type="ECO:0000256" key="2">
    <source>
        <dbReference type="ARBA" id="ARBA00022448"/>
    </source>
</evidence>
<dbReference type="GO" id="GO:0030254">
    <property type="term" value="P:protein secretion by the type III secretion system"/>
    <property type="evidence" value="ECO:0007669"/>
    <property type="project" value="InterPro"/>
</dbReference>
<dbReference type="InterPro" id="IPR040627">
    <property type="entry name" value="T3SS_ATPase_C"/>
</dbReference>
<dbReference type="FunFam" id="3.40.50.12240:FF:000002">
    <property type="entry name" value="Flagellum-specific ATP synthase FliI"/>
    <property type="match status" value="1"/>
</dbReference>
<evidence type="ECO:0000313" key="10">
    <source>
        <dbReference type="EMBL" id="RLJ71524.1"/>
    </source>
</evidence>
<dbReference type="PROSITE" id="PS00152">
    <property type="entry name" value="ATPASE_ALPHA_BETA"/>
    <property type="match status" value="1"/>
</dbReference>
<evidence type="ECO:0000256" key="5">
    <source>
        <dbReference type="ARBA" id="ARBA00022840"/>
    </source>
</evidence>
<keyword evidence="5" id="KW-0067">ATP-binding</keyword>
<dbReference type="GO" id="GO:0005524">
    <property type="term" value="F:ATP binding"/>
    <property type="evidence" value="ECO:0007669"/>
    <property type="project" value="UniProtKB-KW"/>
</dbReference>
<keyword evidence="3" id="KW-0963">Cytoplasm</keyword>
<dbReference type="AlphaFoldDB" id="A0A497XT90"/>
<proteinExistence type="predicted"/>
<comment type="caution">
    <text evidence="10">The sequence shown here is derived from an EMBL/GenBank/DDBJ whole genome shotgun (WGS) entry which is preliminary data.</text>
</comment>
<dbReference type="InterPro" id="IPR004100">
    <property type="entry name" value="ATPase_F1/V1/A1_a/bsu_N"/>
</dbReference>
<dbReference type="InterPro" id="IPR005714">
    <property type="entry name" value="ATPase_T3SS_FliI/YscN"/>
</dbReference>
<evidence type="ECO:0000256" key="4">
    <source>
        <dbReference type="ARBA" id="ARBA00022741"/>
    </source>
</evidence>
<keyword evidence="4" id="KW-0547">Nucleotide-binding</keyword>
<dbReference type="PANTHER" id="PTHR15184">
    <property type="entry name" value="ATP SYNTHASE"/>
    <property type="match status" value="1"/>
</dbReference>
<dbReference type="Pfam" id="PF18269">
    <property type="entry name" value="T3SS_ATPase_C"/>
    <property type="match status" value="1"/>
</dbReference>
<dbReference type="InterPro" id="IPR050053">
    <property type="entry name" value="ATPase_alpha/beta_chains"/>
</dbReference>
<dbReference type="InterPro" id="IPR000194">
    <property type="entry name" value="ATPase_F1/V1/A1_a/bsu_nucl-bd"/>
</dbReference>
<keyword evidence="2" id="KW-0813">Transport</keyword>
<evidence type="ECO:0000259" key="9">
    <source>
        <dbReference type="SMART" id="SM00382"/>
    </source>
</evidence>
<dbReference type="CDD" id="cd01136">
    <property type="entry name" value="ATPase_flagellum-secretory_path_III"/>
    <property type="match status" value="1"/>
</dbReference>
<dbReference type="SUPFAM" id="SSF52540">
    <property type="entry name" value="P-loop containing nucleoside triphosphate hydrolases"/>
    <property type="match status" value="1"/>
</dbReference>
<dbReference type="Pfam" id="PF00006">
    <property type="entry name" value="ATP-synt_ab"/>
    <property type="match status" value="1"/>
</dbReference>
<dbReference type="InterPro" id="IPR020003">
    <property type="entry name" value="ATPase_a/bsu_AS"/>
</dbReference>
<dbReference type="Proteomes" id="UP000267841">
    <property type="component" value="Unassembled WGS sequence"/>
</dbReference>
<gene>
    <name evidence="10" type="ORF">BCF55_1826</name>
</gene>
<organism evidence="10 11">
    <name type="scientific">Hydrogenivirga caldilitoris</name>
    <dbReference type="NCBI Taxonomy" id="246264"/>
    <lineage>
        <taxon>Bacteria</taxon>
        <taxon>Pseudomonadati</taxon>
        <taxon>Aquificota</taxon>
        <taxon>Aquificia</taxon>
        <taxon>Aquificales</taxon>
        <taxon>Aquificaceae</taxon>
        <taxon>Hydrogenivirga</taxon>
    </lineage>
</organism>
<evidence type="ECO:0000256" key="8">
    <source>
        <dbReference type="ARBA" id="ARBA00034006"/>
    </source>
</evidence>
<dbReference type="GO" id="GO:0030257">
    <property type="term" value="C:type III protein secretion system complex"/>
    <property type="evidence" value="ECO:0007669"/>
    <property type="project" value="InterPro"/>
</dbReference>
<dbReference type="Pfam" id="PF02874">
    <property type="entry name" value="ATP-synt_ab_N"/>
    <property type="match status" value="1"/>
</dbReference>
<keyword evidence="6" id="KW-0653">Protein transport</keyword>
<dbReference type="GO" id="GO:0046933">
    <property type="term" value="F:proton-transporting ATP synthase activity, rotational mechanism"/>
    <property type="evidence" value="ECO:0007669"/>
    <property type="project" value="TreeGrafter"/>
</dbReference>
<reference evidence="10 11" key="1">
    <citation type="submission" date="2018-10" db="EMBL/GenBank/DDBJ databases">
        <title>Genomic Encyclopedia of Archaeal and Bacterial Type Strains, Phase II (KMG-II): from individual species to whole genera.</title>
        <authorList>
            <person name="Goeker M."/>
        </authorList>
    </citation>
    <scope>NUCLEOTIDE SEQUENCE [LARGE SCALE GENOMIC DNA]</scope>
    <source>
        <strain evidence="10 11">DSM 16510</strain>
    </source>
</reference>
<keyword evidence="11" id="KW-1185">Reference proteome</keyword>
<comment type="catalytic activity">
    <reaction evidence="8">
        <text>ATP + H2O + cellular proteinSide 1 = ADP + phosphate + cellular proteinSide 2.</text>
        <dbReference type="EC" id="7.4.2.8"/>
    </reaction>
</comment>
<sequence length="430" mass="46809">MSLKGVKVYGKVVRVSGIYLEAYNPGSATGDLVEIYPSSGKNIYGEVIGFNEDRCIVMPYGKLSGIKPGDRVLIKSEHVSTRTGKALLGKVVNPFGEPLDGEPLFTTEKLPIELTNINPLERERITEVFDTGVRSINGMFTLGKGQKVGIFAGAGVGKSTLLGMITNYSDADVVVMALIGERGREVREFVEDVLGEGLKRSIVVVSTADEPPVVKVKGALSAIVHARYFASQGMNILLVMDSITRFAMAQREIGLAAGEPPTLKGYTPSVFHMMTNIVESCGNFRSGGSITGIFSVLVEGDDITLDPVADALVGVFDGHIVLSRKRANAGLFPAVDPVKSLSRLMPKLVSEEHMKMVMYVKELLSSYESMEDLVNLGLYKKGSNPAVDKVLENKELIDNFFRQDYRKGVSFEESLKELTELYNHLRGKSA</sequence>
<comment type="subcellular location">
    <subcellularLocation>
        <location evidence="1">Cytoplasm</location>
    </subcellularLocation>
</comment>
<dbReference type="PANTHER" id="PTHR15184:SF9">
    <property type="entry name" value="SPI-1 TYPE 3 SECRETION SYSTEM ATPASE"/>
    <property type="match status" value="1"/>
</dbReference>
<protein>
    <submittedName>
        <fullName evidence="10">Flagellum-specific ATP synthase</fullName>
    </submittedName>
</protein>
<dbReference type="GO" id="GO:0005737">
    <property type="term" value="C:cytoplasm"/>
    <property type="evidence" value="ECO:0007669"/>
    <property type="project" value="UniProtKB-SubCell"/>
</dbReference>
<dbReference type="CDD" id="cd18117">
    <property type="entry name" value="ATP-synt_flagellum-secretory_path_III_N"/>
    <property type="match status" value="1"/>
</dbReference>
<dbReference type="SMART" id="SM00382">
    <property type="entry name" value="AAA"/>
    <property type="match status" value="1"/>
</dbReference>
<dbReference type="NCBIfam" id="TIGR01026">
    <property type="entry name" value="fliI_yscN"/>
    <property type="match status" value="1"/>
</dbReference>
<dbReference type="GO" id="GO:0016887">
    <property type="term" value="F:ATP hydrolysis activity"/>
    <property type="evidence" value="ECO:0007669"/>
    <property type="project" value="InterPro"/>
</dbReference>
<evidence type="ECO:0000256" key="7">
    <source>
        <dbReference type="ARBA" id="ARBA00022967"/>
    </source>
</evidence>
<dbReference type="InterPro" id="IPR027417">
    <property type="entry name" value="P-loop_NTPase"/>
</dbReference>
<dbReference type="EMBL" id="RCCJ01000001">
    <property type="protein sequence ID" value="RLJ71524.1"/>
    <property type="molecule type" value="Genomic_DNA"/>
</dbReference>
<keyword evidence="7" id="KW-1278">Translocase</keyword>
<evidence type="ECO:0000256" key="6">
    <source>
        <dbReference type="ARBA" id="ARBA00022927"/>
    </source>
</evidence>
<name>A0A497XT90_9AQUI</name>
<dbReference type="GO" id="GO:0008564">
    <property type="term" value="F:protein-exporting ATPase activity"/>
    <property type="evidence" value="ECO:0007669"/>
    <property type="project" value="UniProtKB-EC"/>
</dbReference>
<dbReference type="Gene3D" id="3.40.50.12240">
    <property type="match status" value="1"/>
</dbReference>
<evidence type="ECO:0000313" key="11">
    <source>
        <dbReference type="Proteomes" id="UP000267841"/>
    </source>
</evidence>
<feature type="domain" description="AAA+ ATPase" evidence="9">
    <location>
        <begin position="144"/>
        <end position="326"/>
    </location>
</feature>
<evidence type="ECO:0000256" key="1">
    <source>
        <dbReference type="ARBA" id="ARBA00004496"/>
    </source>
</evidence>